<comment type="subcellular location">
    <subcellularLocation>
        <location evidence="1">Membrane</location>
        <topology evidence="1">Single-pass membrane protein</topology>
    </subcellularLocation>
</comment>
<protein>
    <recommendedName>
        <fullName evidence="6">C2 domain-containing protein</fullName>
    </recommendedName>
</protein>
<organism evidence="7 8">
    <name type="scientific">Vitrella brassicaformis (strain CCMP3155)</name>
    <dbReference type="NCBI Taxonomy" id="1169540"/>
    <lineage>
        <taxon>Eukaryota</taxon>
        <taxon>Sar</taxon>
        <taxon>Alveolata</taxon>
        <taxon>Colpodellida</taxon>
        <taxon>Vitrellaceae</taxon>
        <taxon>Vitrella</taxon>
    </lineage>
</organism>
<evidence type="ECO:0000256" key="3">
    <source>
        <dbReference type="ARBA" id="ARBA00022737"/>
    </source>
</evidence>
<dbReference type="PhylomeDB" id="A0A0G4F8C4"/>
<keyword evidence="8" id="KW-1185">Reference proteome</keyword>
<evidence type="ECO:0000256" key="2">
    <source>
        <dbReference type="ARBA" id="ARBA00022692"/>
    </source>
</evidence>
<reference evidence="7 8" key="1">
    <citation type="submission" date="2014-11" db="EMBL/GenBank/DDBJ databases">
        <authorList>
            <person name="Zhu J."/>
            <person name="Qi W."/>
            <person name="Song R."/>
        </authorList>
    </citation>
    <scope>NUCLEOTIDE SEQUENCE [LARGE SCALE GENOMIC DNA]</scope>
</reference>
<dbReference type="PANTHER" id="PTHR12546">
    <property type="entry name" value="FER-1-LIKE"/>
    <property type="match status" value="1"/>
</dbReference>
<dbReference type="PANTHER" id="PTHR12546:SF33">
    <property type="entry name" value="SPERM VESICLE FUSION PROTEIN FER-1"/>
    <property type="match status" value="1"/>
</dbReference>
<name>A0A0G4F8C4_VITBC</name>
<gene>
    <name evidence="7" type="ORF">Vbra_14670</name>
</gene>
<dbReference type="OMA" id="EWNETIR"/>
<dbReference type="SMART" id="SM00239">
    <property type="entry name" value="C2"/>
    <property type="match status" value="2"/>
</dbReference>
<proteinExistence type="predicted"/>
<dbReference type="InterPro" id="IPR012968">
    <property type="entry name" value="FerIin_dom"/>
</dbReference>
<dbReference type="OrthoDB" id="270970at2759"/>
<dbReference type="Gene3D" id="2.60.40.150">
    <property type="entry name" value="C2 domain"/>
    <property type="match status" value="2"/>
</dbReference>
<dbReference type="SUPFAM" id="SSF49562">
    <property type="entry name" value="C2 domain (Calcium/lipid-binding domain, CaLB)"/>
    <property type="match status" value="3"/>
</dbReference>
<evidence type="ECO:0000256" key="5">
    <source>
        <dbReference type="ARBA" id="ARBA00023136"/>
    </source>
</evidence>
<dbReference type="InParanoid" id="A0A0G4F8C4"/>
<sequence>MSTSLSSSLHPSGTRLEYLVKVIIHDVRDLVFKEGDQTVLPSPYVEVKVRDTVKRTSTKPQTATTFYNEILLFQDLSLSSKEFSTSTIDVRVYHQYMFTTPLVGQYVVAFPVAYGRPQHYIHRQWVLLSQPAGEPGEVKGYLRLSVGVFGPGDVLPSVKDTGADEEGGAAAEAGGASDMRFDAYQLNVNIHRALDLPRVEGFLTAINPFVQVKFMGLVCTSATLYDSVNPEWNETIRIPVIVPCMERVVVCEVWTHHISQTTFIGIDTIAFDRLLEERMKPRWTNLYWHPPAAGMSMMLDRLGALALGSKETSQQPVYAGRILLSASLQKTTTPQRTSAPCPRATDPPSQEFCIWTDLYEVAGLDAFSPTEIKVEVCMGPVIWRSRTVKKADEASFVFDDAGGRLEERKIDLPEPSEAFDLCLYVIGSSFFKGTQRIAFLRVPFVEVFKSGSGPKWHSLQPYQEGSAVEGSILVSFCAMESSKQPVRRGRVAYSRTKWLFRVYTKQ</sequence>
<dbReference type="GO" id="GO:0007009">
    <property type="term" value="P:plasma membrane organization"/>
    <property type="evidence" value="ECO:0007669"/>
    <property type="project" value="TreeGrafter"/>
</dbReference>
<dbReference type="AlphaFoldDB" id="A0A0G4F8C4"/>
<dbReference type="SMART" id="SM01202">
    <property type="entry name" value="FerI"/>
    <property type="match status" value="1"/>
</dbReference>
<dbReference type="STRING" id="1169540.A0A0G4F8C4"/>
<keyword evidence="4" id="KW-1133">Transmembrane helix</keyword>
<dbReference type="Proteomes" id="UP000041254">
    <property type="component" value="Unassembled WGS sequence"/>
</dbReference>
<dbReference type="PROSITE" id="PS50004">
    <property type="entry name" value="C2"/>
    <property type="match status" value="2"/>
</dbReference>
<evidence type="ECO:0000256" key="1">
    <source>
        <dbReference type="ARBA" id="ARBA00004167"/>
    </source>
</evidence>
<keyword evidence="5" id="KW-0472">Membrane</keyword>
<keyword evidence="2" id="KW-0812">Transmembrane</keyword>
<dbReference type="InterPro" id="IPR035892">
    <property type="entry name" value="C2_domain_sf"/>
</dbReference>
<dbReference type="CDD" id="cd00030">
    <property type="entry name" value="C2"/>
    <property type="match status" value="1"/>
</dbReference>
<evidence type="ECO:0000259" key="6">
    <source>
        <dbReference type="PROSITE" id="PS50004"/>
    </source>
</evidence>
<evidence type="ECO:0000256" key="4">
    <source>
        <dbReference type="ARBA" id="ARBA00022989"/>
    </source>
</evidence>
<dbReference type="EMBL" id="CDMY01000385">
    <property type="protein sequence ID" value="CEM08625.1"/>
    <property type="molecule type" value="Genomic_DNA"/>
</dbReference>
<dbReference type="InterPro" id="IPR000008">
    <property type="entry name" value="C2_dom"/>
</dbReference>
<keyword evidence="3" id="KW-0677">Repeat</keyword>
<feature type="domain" description="C2" evidence="6">
    <location>
        <begin position="1"/>
        <end position="126"/>
    </location>
</feature>
<dbReference type="VEuPathDB" id="CryptoDB:Vbra_14670"/>
<dbReference type="Pfam" id="PF00168">
    <property type="entry name" value="C2"/>
    <property type="match status" value="2"/>
</dbReference>
<dbReference type="GO" id="GO:0016020">
    <property type="term" value="C:membrane"/>
    <property type="evidence" value="ECO:0007669"/>
    <property type="project" value="UniProtKB-SubCell"/>
</dbReference>
<evidence type="ECO:0000313" key="8">
    <source>
        <dbReference type="Proteomes" id="UP000041254"/>
    </source>
</evidence>
<dbReference type="InterPro" id="IPR037721">
    <property type="entry name" value="Ferlin"/>
</dbReference>
<evidence type="ECO:0000313" key="7">
    <source>
        <dbReference type="EMBL" id="CEM08625.1"/>
    </source>
</evidence>
<accession>A0A0G4F8C4</accession>
<feature type="domain" description="C2" evidence="6">
    <location>
        <begin position="166"/>
        <end position="284"/>
    </location>
</feature>